<evidence type="ECO:0000256" key="2">
    <source>
        <dbReference type="SAM" id="SignalP"/>
    </source>
</evidence>
<reference evidence="3 4" key="1">
    <citation type="submission" date="2024-08" db="EMBL/GenBank/DDBJ databases">
        <title>Gnathostoma spinigerum genome.</title>
        <authorList>
            <person name="Gonzalez-Bertolin B."/>
            <person name="Monzon S."/>
            <person name="Zaballos A."/>
            <person name="Jimenez P."/>
            <person name="Dekumyoy P."/>
            <person name="Varona S."/>
            <person name="Cuesta I."/>
            <person name="Sumanam S."/>
            <person name="Adisakwattana P."/>
            <person name="Gasser R.B."/>
            <person name="Hernandez-Gonzalez A."/>
            <person name="Young N.D."/>
            <person name="Perteguer M.J."/>
        </authorList>
    </citation>
    <scope>NUCLEOTIDE SEQUENCE [LARGE SCALE GENOMIC DNA]</scope>
    <source>
        <strain evidence="3">AL3</strain>
        <tissue evidence="3">Liver</tissue>
    </source>
</reference>
<comment type="caution">
    <text evidence="3">The sequence shown here is derived from an EMBL/GenBank/DDBJ whole genome shotgun (WGS) entry which is preliminary data.</text>
</comment>
<feature type="compositionally biased region" description="Polar residues" evidence="1">
    <location>
        <begin position="155"/>
        <end position="175"/>
    </location>
</feature>
<evidence type="ECO:0000313" key="4">
    <source>
        <dbReference type="Proteomes" id="UP001608902"/>
    </source>
</evidence>
<sequence length="290" mass="32644">MSLISFLSFLFISHYSMAHHCLVMKHGYGLISEACPRMAVACRIRIENNMIVWYEASGKYDRDQLACVFRYEYDDKDGSGCTRKASGVVRCWCYGQDNCNDPWSSRLMYDAYLSGNPDKLSEAIARIENTKPRKANVSYPLSEIAEIIQLNSPPMQIQSSPDPLESSFTSRTTHGSGRKLTMPPNFPKNKKLSPPGDNVRTGQVLGSIPQLDSRRSDTKVIRSNAKTVSEDNSETIRKMKVSEGNRADIKENGTEPRAEKNEVNIAYYFAHSALRLVLLQLFVALSFCSF</sequence>
<evidence type="ECO:0000313" key="3">
    <source>
        <dbReference type="EMBL" id="MFH4981407.1"/>
    </source>
</evidence>
<proteinExistence type="predicted"/>
<organism evidence="3 4">
    <name type="scientific">Gnathostoma spinigerum</name>
    <dbReference type="NCBI Taxonomy" id="75299"/>
    <lineage>
        <taxon>Eukaryota</taxon>
        <taxon>Metazoa</taxon>
        <taxon>Ecdysozoa</taxon>
        <taxon>Nematoda</taxon>
        <taxon>Chromadorea</taxon>
        <taxon>Rhabditida</taxon>
        <taxon>Spirurina</taxon>
        <taxon>Gnathostomatomorpha</taxon>
        <taxon>Gnathostomatoidea</taxon>
        <taxon>Gnathostomatidae</taxon>
        <taxon>Gnathostoma</taxon>
    </lineage>
</organism>
<keyword evidence="2" id="KW-0732">Signal</keyword>
<dbReference type="AlphaFoldDB" id="A0ABD6EXJ3"/>
<feature type="signal peptide" evidence="2">
    <location>
        <begin position="1"/>
        <end position="18"/>
    </location>
</feature>
<feature type="region of interest" description="Disordered" evidence="1">
    <location>
        <begin position="155"/>
        <end position="202"/>
    </location>
</feature>
<name>A0ABD6EXJ3_9BILA</name>
<dbReference type="Proteomes" id="UP001608902">
    <property type="component" value="Unassembled WGS sequence"/>
</dbReference>
<evidence type="ECO:0000256" key="1">
    <source>
        <dbReference type="SAM" id="MobiDB-lite"/>
    </source>
</evidence>
<dbReference type="EMBL" id="JBGFUD010007144">
    <property type="protein sequence ID" value="MFH4981407.1"/>
    <property type="molecule type" value="Genomic_DNA"/>
</dbReference>
<protein>
    <submittedName>
        <fullName evidence="3">Uncharacterized protein</fullName>
    </submittedName>
</protein>
<keyword evidence="4" id="KW-1185">Reference proteome</keyword>
<gene>
    <name evidence="3" type="ORF">AB6A40_008116</name>
</gene>
<accession>A0ABD6EXJ3</accession>
<feature type="chain" id="PRO_5044766363" evidence="2">
    <location>
        <begin position="19"/>
        <end position="290"/>
    </location>
</feature>